<accession>A0A9X0WJ25</accession>
<comment type="caution">
    <text evidence="2">The sequence shown here is derived from an EMBL/GenBank/DDBJ whole genome shotgun (WGS) entry which is preliminary data.</text>
</comment>
<sequence>MLLLWSVPTSTAYCRSSDCSASAPKPQSREFFNSIPKRLRRTVKVICTDLYAGFIGAAKAVFGKRLLICADRFHIARLYRESFENLRKREWKRLQRTLTKSTLDQFKNVHWLLRHRRADLTDDERRILNRFFVHSPQIKNAHGACEALTMIDESPLSTGQGKRQIRRWMRQVSNRGIRCFDRFLGTLRTHFAEITHYFVNRQTSGFVEGLNNQLKVLK</sequence>
<dbReference type="Pfam" id="PF01610">
    <property type="entry name" value="DDE_Tnp_ISL3"/>
    <property type="match status" value="1"/>
</dbReference>
<dbReference type="InterPro" id="IPR002560">
    <property type="entry name" value="Transposase_DDE"/>
</dbReference>
<dbReference type="InterPro" id="IPR047951">
    <property type="entry name" value="Transpos_ISL3"/>
</dbReference>
<name>A0A9X0WJ25_9GAMM</name>
<evidence type="ECO:0000313" key="3">
    <source>
        <dbReference type="Proteomes" id="UP001138802"/>
    </source>
</evidence>
<proteinExistence type="predicted"/>
<feature type="domain" description="Transposase IS204/IS1001/IS1096/IS1165 DDE" evidence="1">
    <location>
        <begin position="27"/>
        <end position="218"/>
    </location>
</feature>
<evidence type="ECO:0000313" key="2">
    <source>
        <dbReference type="EMBL" id="MBK1645189.1"/>
    </source>
</evidence>
<dbReference type="AlphaFoldDB" id="A0A9X0WJ25"/>
<reference evidence="2 3" key="1">
    <citation type="journal article" date="2020" name="Microorganisms">
        <title>Osmotic Adaptation and Compatible Solute Biosynthesis of Phototrophic Bacteria as Revealed from Genome Analyses.</title>
        <authorList>
            <person name="Imhoff J.F."/>
            <person name="Rahn T."/>
            <person name="Kunzel S."/>
            <person name="Keller A."/>
            <person name="Neulinger S.C."/>
        </authorList>
    </citation>
    <scope>NUCLEOTIDE SEQUENCE [LARGE SCALE GENOMIC DNA]</scope>
    <source>
        <strain evidence="2 3">DSM 21303</strain>
    </source>
</reference>
<dbReference type="PANTHER" id="PTHR33498">
    <property type="entry name" value="TRANSPOSASE FOR INSERTION SEQUENCE ELEMENT IS1557"/>
    <property type="match status" value="1"/>
</dbReference>
<gene>
    <name evidence="2" type="ORF">CKO25_11135</name>
</gene>
<organism evidence="2 3">
    <name type="scientific">Thiocapsa imhoffii</name>
    <dbReference type="NCBI Taxonomy" id="382777"/>
    <lineage>
        <taxon>Bacteria</taxon>
        <taxon>Pseudomonadati</taxon>
        <taxon>Pseudomonadota</taxon>
        <taxon>Gammaproteobacteria</taxon>
        <taxon>Chromatiales</taxon>
        <taxon>Chromatiaceae</taxon>
        <taxon>Thiocapsa</taxon>
    </lineage>
</organism>
<evidence type="ECO:0000259" key="1">
    <source>
        <dbReference type="Pfam" id="PF01610"/>
    </source>
</evidence>
<dbReference type="PANTHER" id="PTHR33498:SF1">
    <property type="entry name" value="TRANSPOSASE FOR INSERTION SEQUENCE ELEMENT IS1557"/>
    <property type="match status" value="1"/>
</dbReference>
<protein>
    <recommendedName>
        <fullName evidence="1">Transposase IS204/IS1001/IS1096/IS1165 DDE domain-containing protein</fullName>
    </recommendedName>
</protein>
<dbReference type="Proteomes" id="UP001138802">
    <property type="component" value="Unassembled WGS sequence"/>
</dbReference>
<dbReference type="RefSeq" id="WP_200387994.1">
    <property type="nucleotide sequence ID" value="NZ_NRSD01000010.1"/>
</dbReference>
<dbReference type="EMBL" id="NRSD01000010">
    <property type="protein sequence ID" value="MBK1645189.1"/>
    <property type="molecule type" value="Genomic_DNA"/>
</dbReference>
<keyword evidence="3" id="KW-1185">Reference proteome</keyword>